<feature type="region of interest" description="Disordered" evidence="1">
    <location>
        <begin position="242"/>
        <end position="271"/>
    </location>
</feature>
<gene>
    <name evidence="3" type="ORF">C8A03DRAFT_40457</name>
</gene>
<feature type="compositionally biased region" description="Pro residues" evidence="1">
    <location>
        <begin position="447"/>
        <end position="457"/>
    </location>
</feature>
<reference evidence="3" key="2">
    <citation type="submission" date="2023-05" db="EMBL/GenBank/DDBJ databases">
        <authorList>
            <consortium name="Lawrence Berkeley National Laboratory"/>
            <person name="Steindorff A."/>
            <person name="Hensen N."/>
            <person name="Bonometti L."/>
            <person name="Westerberg I."/>
            <person name="Brannstrom I.O."/>
            <person name="Guillou S."/>
            <person name="Cros-Aarteil S."/>
            <person name="Calhoun S."/>
            <person name="Haridas S."/>
            <person name="Kuo A."/>
            <person name="Mondo S."/>
            <person name="Pangilinan J."/>
            <person name="Riley R."/>
            <person name="Labutti K."/>
            <person name="Andreopoulos B."/>
            <person name="Lipzen A."/>
            <person name="Chen C."/>
            <person name="Yanf M."/>
            <person name="Daum C."/>
            <person name="Ng V."/>
            <person name="Clum A."/>
            <person name="Ohm R."/>
            <person name="Martin F."/>
            <person name="Silar P."/>
            <person name="Natvig D."/>
            <person name="Lalanne C."/>
            <person name="Gautier V."/>
            <person name="Ament-Velasquez S.L."/>
            <person name="Kruys A."/>
            <person name="Hutchinson M.I."/>
            <person name="Powell A.J."/>
            <person name="Barry K."/>
            <person name="Miller A.N."/>
            <person name="Grigoriev I.V."/>
            <person name="Debuchy R."/>
            <person name="Gladieux P."/>
            <person name="Thoren M.H."/>
            <person name="Johannesson H."/>
        </authorList>
    </citation>
    <scope>NUCLEOTIDE SEQUENCE</scope>
    <source>
        <strain evidence="3">CBS 532.94</strain>
    </source>
</reference>
<feature type="compositionally biased region" description="Low complexity" evidence="1">
    <location>
        <begin position="615"/>
        <end position="624"/>
    </location>
</feature>
<name>A0AAN7CJX9_9PEZI</name>
<feature type="compositionally biased region" description="Pro residues" evidence="1">
    <location>
        <begin position="515"/>
        <end position="543"/>
    </location>
</feature>
<feature type="compositionally biased region" description="Low complexity" evidence="1">
    <location>
        <begin position="415"/>
        <end position="426"/>
    </location>
</feature>
<dbReference type="Proteomes" id="UP001303760">
    <property type="component" value="Unassembled WGS sequence"/>
</dbReference>
<dbReference type="EMBL" id="MU860011">
    <property type="protein sequence ID" value="KAK4242183.1"/>
    <property type="molecule type" value="Genomic_DNA"/>
</dbReference>
<feature type="region of interest" description="Disordered" evidence="1">
    <location>
        <begin position="172"/>
        <end position="206"/>
    </location>
</feature>
<feature type="compositionally biased region" description="Gly residues" evidence="1">
    <location>
        <begin position="317"/>
        <end position="326"/>
    </location>
</feature>
<feature type="region of interest" description="Disordered" evidence="1">
    <location>
        <begin position="295"/>
        <end position="336"/>
    </location>
</feature>
<dbReference type="AlphaFoldDB" id="A0AAN7CJX9"/>
<evidence type="ECO:0000313" key="4">
    <source>
        <dbReference type="Proteomes" id="UP001303760"/>
    </source>
</evidence>
<protein>
    <submittedName>
        <fullName evidence="3">Uncharacterized protein</fullName>
    </submittedName>
</protein>
<keyword evidence="4" id="KW-1185">Reference proteome</keyword>
<organism evidence="3 4">
    <name type="scientific">Achaetomium macrosporum</name>
    <dbReference type="NCBI Taxonomy" id="79813"/>
    <lineage>
        <taxon>Eukaryota</taxon>
        <taxon>Fungi</taxon>
        <taxon>Dikarya</taxon>
        <taxon>Ascomycota</taxon>
        <taxon>Pezizomycotina</taxon>
        <taxon>Sordariomycetes</taxon>
        <taxon>Sordariomycetidae</taxon>
        <taxon>Sordariales</taxon>
        <taxon>Chaetomiaceae</taxon>
        <taxon>Achaetomium</taxon>
    </lineage>
</organism>
<proteinExistence type="predicted"/>
<feature type="region of interest" description="Disordered" evidence="1">
    <location>
        <begin position="585"/>
        <end position="695"/>
    </location>
</feature>
<keyword evidence="2" id="KW-1133">Transmembrane helix</keyword>
<feature type="transmembrane region" description="Helical" evidence="2">
    <location>
        <begin position="211"/>
        <end position="232"/>
    </location>
</feature>
<keyword evidence="2" id="KW-0812">Transmembrane</keyword>
<accession>A0AAN7CJX9</accession>
<feature type="compositionally biased region" description="Gly residues" evidence="1">
    <location>
        <begin position="429"/>
        <end position="438"/>
    </location>
</feature>
<sequence length="695" mass="71918">MERARRVTGTTADSICECYINTAEIKRGRWQEDPSECLRNCKEHFLRSVLQSWGESSGWVDGCRILNRAAPARDFWSLYWCDSTFCGVGISQTGGLGQDRDIGFYSVLDPGPPAPDFRCNTEADTTEGCSFTVMGIPGATKAPLPNTTQQPISANSALPTTTRTQVAPNPAVVASAPSSARSVATERSSSTTAAGTASTTSGSNLTGQGKAAVAICSVLALMLLVTFALVWLRRRKRRKAAFDRALRSRRGPTQEIPPAGSPTPLISPANSAVGTRTVLTPPLRLRDRKFLLPSILRQGSRSPSPPLTPLTPAYGPQPGGGNGGSSSKGSAIFPSSPICSPTTTKLTTGIPPLLLPSLTGPDSTLSLPIPVPGSWPAEQCNRASASASSCYTATGTSTAHSSLRHEIPIGIPFQASSSARDSNNNSTVVGGGAGGTGSGSSSSTYSTPPPPPPPPRGSPSLSSSQEQIQLMHSSQPPPPPYHYHHQQHQQHHGPRMLEIPDLLTPAPSGGGNVGTPPPPPPVSPPPTKALPPRPPPPPPPPPRGSGKGRARSAAVAVGIARGSGLGSGSSLPGSTAGMFHHHYDHRALSGPHHPRKSESESLKNVEPEPDPDPRGSWGSWSGAGACYGDAGHGSITGRSVMGNGEGGGAIMDEDLVSPRTSDSSDVTATGGTLVSAVSRMSSTREGDDNTIAGRI</sequence>
<evidence type="ECO:0000313" key="3">
    <source>
        <dbReference type="EMBL" id="KAK4242183.1"/>
    </source>
</evidence>
<keyword evidence="2" id="KW-0472">Membrane</keyword>
<feature type="compositionally biased region" description="Low complexity" evidence="1">
    <location>
        <begin position="172"/>
        <end position="203"/>
    </location>
</feature>
<feature type="compositionally biased region" description="Basic residues" evidence="1">
    <location>
        <begin position="482"/>
        <end position="494"/>
    </location>
</feature>
<evidence type="ECO:0000256" key="2">
    <source>
        <dbReference type="SAM" id="Phobius"/>
    </source>
</evidence>
<comment type="caution">
    <text evidence="3">The sequence shown here is derived from an EMBL/GenBank/DDBJ whole genome shotgun (WGS) entry which is preliminary data.</text>
</comment>
<feature type="region of interest" description="Disordered" evidence="1">
    <location>
        <begin position="414"/>
        <end position="555"/>
    </location>
</feature>
<feature type="compositionally biased region" description="Basic and acidic residues" evidence="1">
    <location>
        <begin position="596"/>
        <end position="606"/>
    </location>
</feature>
<evidence type="ECO:0000256" key="1">
    <source>
        <dbReference type="SAM" id="MobiDB-lite"/>
    </source>
</evidence>
<reference evidence="3" key="1">
    <citation type="journal article" date="2023" name="Mol. Phylogenet. Evol.">
        <title>Genome-scale phylogeny and comparative genomics of the fungal order Sordariales.</title>
        <authorList>
            <person name="Hensen N."/>
            <person name="Bonometti L."/>
            <person name="Westerberg I."/>
            <person name="Brannstrom I.O."/>
            <person name="Guillou S."/>
            <person name="Cros-Aarteil S."/>
            <person name="Calhoun S."/>
            <person name="Haridas S."/>
            <person name="Kuo A."/>
            <person name="Mondo S."/>
            <person name="Pangilinan J."/>
            <person name="Riley R."/>
            <person name="LaButti K."/>
            <person name="Andreopoulos B."/>
            <person name="Lipzen A."/>
            <person name="Chen C."/>
            <person name="Yan M."/>
            <person name="Daum C."/>
            <person name="Ng V."/>
            <person name="Clum A."/>
            <person name="Steindorff A."/>
            <person name="Ohm R.A."/>
            <person name="Martin F."/>
            <person name="Silar P."/>
            <person name="Natvig D.O."/>
            <person name="Lalanne C."/>
            <person name="Gautier V."/>
            <person name="Ament-Velasquez S.L."/>
            <person name="Kruys A."/>
            <person name="Hutchinson M.I."/>
            <person name="Powell A.J."/>
            <person name="Barry K."/>
            <person name="Miller A.N."/>
            <person name="Grigoriev I.V."/>
            <person name="Debuchy R."/>
            <person name="Gladieux P."/>
            <person name="Hiltunen Thoren M."/>
            <person name="Johannesson H."/>
        </authorList>
    </citation>
    <scope>NUCLEOTIDE SEQUENCE</scope>
    <source>
        <strain evidence="3">CBS 532.94</strain>
    </source>
</reference>
<feature type="compositionally biased region" description="Polar residues" evidence="1">
    <location>
        <begin position="658"/>
        <end position="672"/>
    </location>
</feature>